<dbReference type="EMBL" id="CM001403">
    <property type="protein sequence ID" value="EHQ29308.1"/>
    <property type="molecule type" value="Genomic_DNA"/>
</dbReference>
<dbReference type="HOGENOM" id="CLU_2845073_0_0_10"/>
<evidence type="ECO:0000313" key="3">
    <source>
        <dbReference type="Proteomes" id="UP000002774"/>
    </source>
</evidence>
<proteinExistence type="predicted"/>
<accession>H1Y5F6</accession>
<dbReference type="RefSeq" id="WP_008510427.1">
    <property type="nucleotide sequence ID" value="NZ_CM001403.1"/>
</dbReference>
<feature type="region of interest" description="Disordered" evidence="1">
    <location>
        <begin position="1"/>
        <end position="65"/>
    </location>
</feature>
<dbReference type="Proteomes" id="UP000002774">
    <property type="component" value="Chromosome"/>
</dbReference>
<reference evidence="2" key="1">
    <citation type="submission" date="2011-09" db="EMBL/GenBank/DDBJ databases">
        <title>The permanent draft genome of Mucilaginibacter paludis DSM 18603.</title>
        <authorList>
            <consortium name="US DOE Joint Genome Institute (JGI-PGF)"/>
            <person name="Lucas S."/>
            <person name="Han J."/>
            <person name="Lapidus A."/>
            <person name="Bruce D."/>
            <person name="Goodwin L."/>
            <person name="Pitluck S."/>
            <person name="Peters L."/>
            <person name="Kyrpides N."/>
            <person name="Mavromatis K."/>
            <person name="Ivanova N."/>
            <person name="Mikhailova N."/>
            <person name="Held B."/>
            <person name="Detter J.C."/>
            <person name="Tapia R."/>
            <person name="Han C."/>
            <person name="Land M."/>
            <person name="Hauser L."/>
            <person name="Markowitz V."/>
            <person name="Cheng J.-F."/>
            <person name="Hugenholtz P."/>
            <person name="Woyke T."/>
            <person name="Wu D."/>
            <person name="Tindall B."/>
            <person name="Brambilla E."/>
            <person name="Klenk H.-P."/>
            <person name="Eisen J.A."/>
        </authorList>
    </citation>
    <scope>NUCLEOTIDE SEQUENCE [LARGE SCALE GENOMIC DNA]</scope>
    <source>
        <strain evidence="2">DSM 18603</strain>
    </source>
</reference>
<feature type="compositionally biased region" description="Acidic residues" evidence="1">
    <location>
        <begin position="36"/>
        <end position="48"/>
    </location>
</feature>
<name>H1Y5F6_9SPHI</name>
<dbReference type="STRING" id="714943.Mucpa_5233"/>
<gene>
    <name evidence="2" type="ORF">Mucpa_5233</name>
</gene>
<keyword evidence="3" id="KW-1185">Reference proteome</keyword>
<protein>
    <submittedName>
        <fullName evidence="2">Uncharacterized protein</fullName>
    </submittedName>
</protein>
<evidence type="ECO:0000313" key="2">
    <source>
        <dbReference type="EMBL" id="EHQ29308.1"/>
    </source>
</evidence>
<evidence type="ECO:0000256" key="1">
    <source>
        <dbReference type="SAM" id="MobiDB-lite"/>
    </source>
</evidence>
<dbReference type="AlphaFoldDB" id="H1Y5F6"/>
<organism evidence="2 3">
    <name type="scientific">Mucilaginibacter paludis DSM 18603</name>
    <dbReference type="NCBI Taxonomy" id="714943"/>
    <lineage>
        <taxon>Bacteria</taxon>
        <taxon>Pseudomonadati</taxon>
        <taxon>Bacteroidota</taxon>
        <taxon>Sphingobacteriia</taxon>
        <taxon>Sphingobacteriales</taxon>
        <taxon>Sphingobacteriaceae</taxon>
        <taxon>Mucilaginibacter</taxon>
    </lineage>
</organism>
<sequence length="65" mass="7199">METPKKPAKKTSASTGPAKKGTDKAASAKPKNKFIDDDDDDEFDEPIDDLGSYDRFDGLEEEEDF</sequence>